<dbReference type="OrthoDB" id="2339388at2759"/>
<sequence length="409" mass="47515">MGHNGLDMSLFFRRLGNLKRIVILSHLSLLDDYEMGRPWAFGRAMREFCPKLESIGTGGAVALWLFDLPIVPYNKLPHLPSLSKQRPRHQWGLSAEQVYELMEEDEPTKGRWRRRSQEQEVIDMLEGAGVVPFFPQLKTLVLGRNHSLSGQDLISLGVQAPFLTDLDIQISLDHSEFWEIYDVDTPATIASSNRSSILQTRRHRTRRPFNSRDLMLFLQLCSRLVRFSMTKYNILFEDLLEDHNDNRYSNNSKATIRPWACEGTLESLTIGFDILVEQLEDHRLVWNHLGRFKKLRCLTFLPPISPPKRRRSGLNPSIGYGMEDLPAGGGMAETLEEIGCLSSWWKVDDRRKMVLWFAESFPKLRVLGLMYLRWYNEGEQGDVYARFVEDEEVRKCSIQRIFFESPMDE</sequence>
<evidence type="ECO:0000313" key="2">
    <source>
        <dbReference type="Proteomes" id="UP000823405"/>
    </source>
</evidence>
<dbReference type="Proteomes" id="UP000823405">
    <property type="component" value="Unassembled WGS sequence"/>
</dbReference>
<organism evidence="1 2">
    <name type="scientific">Linnemannia gamsii</name>
    <dbReference type="NCBI Taxonomy" id="64522"/>
    <lineage>
        <taxon>Eukaryota</taxon>
        <taxon>Fungi</taxon>
        <taxon>Fungi incertae sedis</taxon>
        <taxon>Mucoromycota</taxon>
        <taxon>Mortierellomycotina</taxon>
        <taxon>Mortierellomycetes</taxon>
        <taxon>Mortierellales</taxon>
        <taxon>Mortierellaceae</taxon>
        <taxon>Linnemannia</taxon>
    </lineage>
</organism>
<comment type="caution">
    <text evidence="1">The sequence shown here is derived from an EMBL/GenBank/DDBJ whole genome shotgun (WGS) entry which is preliminary data.</text>
</comment>
<reference evidence="1" key="1">
    <citation type="journal article" date="2020" name="Fungal Divers.">
        <title>Resolving the Mortierellaceae phylogeny through synthesis of multi-gene phylogenetics and phylogenomics.</title>
        <authorList>
            <person name="Vandepol N."/>
            <person name="Liber J."/>
            <person name="Desiro A."/>
            <person name="Na H."/>
            <person name="Kennedy M."/>
            <person name="Barry K."/>
            <person name="Grigoriev I.V."/>
            <person name="Miller A.N."/>
            <person name="O'Donnell K."/>
            <person name="Stajich J.E."/>
            <person name="Bonito G."/>
        </authorList>
    </citation>
    <scope>NUCLEOTIDE SEQUENCE</scope>
    <source>
        <strain evidence="1">NVP60</strain>
    </source>
</reference>
<accession>A0A9P6R9U5</accession>
<name>A0A9P6R9U5_9FUNG</name>
<dbReference type="EMBL" id="JAAAIN010000365">
    <property type="protein sequence ID" value="KAG0315580.1"/>
    <property type="molecule type" value="Genomic_DNA"/>
</dbReference>
<proteinExistence type="predicted"/>
<keyword evidence="2" id="KW-1185">Reference proteome</keyword>
<evidence type="ECO:0000313" key="1">
    <source>
        <dbReference type="EMBL" id="KAG0315580.1"/>
    </source>
</evidence>
<gene>
    <name evidence="1" type="ORF">BGZ97_008081</name>
</gene>
<protein>
    <submittedName>
        <fullName evidence="1">Uncharacterized protein</fullName>
    </submittedName>
</protein>
<dbReference type="AlphaFoldDB" id="A0A9P6R9U5"/>